<dbReference type="Pfam" id="PF11578">
    <property type="entry name" value="DUF3237"/>
    <property type="match status" value="1"/>
</dbReference>
<feature type="signal peptide" evidence="1">
    <location>
        <begin position="1"/>
        <end position="18"/>
    </location>
</feature>
<dbReference type="Proteomes" id="UP000799439">
    <property type="component" value="Unassembled WGS sequence"/>
</dbReference>
<dbReference type="AlphaFoldDB" id="A0A9P4J8I0"/>
<comment type="caution">
    <text evidence="2">The sequence shown here is derived from an EMBL/GenBank/DDBJ whole genome shotgun (WGS) entry which is preliminary data.</text>
</comment>
<proteinExistence type="predicted"/>
<gene>
    <name evidence="2" type="ORF">K461DRAFT_112791</name>
</gene>
<keyword evidence="1" id="KW-0732">Signal</keyword>
<protein>
    <submittedName>
        <fullName evidence="2">Uncharacterized protein</fullName>
    </submittedName>
</protein>
<evidence type="ECO:0000313" key="2">
    <source>
        <dbReference type="EMBL" id="KAF2155387.1"/>
    </source>
</evidence>
<keyword evidence="3" id="KW-1185">Reference proteome</keyword>
<name>A0A9P4J8I0_9PEZI</name>
<evidence type="ECO:0000313" key="3">
    <source>
        <dbReference type="Proteomes" id="UP000799439"/>
    </source>
</evidence>
<dbReference type="EMBL" id="ML996083">
    <property type="protein sequence ID" value="KAF2155387.1"/>
    <property type="molecule type" value="Genomic_DNA"/>
</dbReference>
<feature type="chain" id="PRO_5040494521" evidence="1">
    <location>
        <begin position="19"/>
        <end position="148"/>
    </location>
</feature>
<sequence>MHFLPTLLVLSTATLISAAPAPSPPATKIPPPPSPFVLEHIFTGILHLGPASKPITTPGGVLVTEAITSGTVTGKAINATVQGGFAHPAVYSNGTVQSPVIDAYGVTEDGLSFYLHEEGVGTPQAQVSRIVGCIGLEIVVRGLTAGRN</sequence>
<reference evidence="2" key="1">
    <citation type="journal article" date="2020" name="Stud. Mycol.">
        <title>101 Dothideomycetes genomes: a test case for predicting lifestyles and emergence of pathogens.</title>
        <authorList>
            <person name="Haridas S."/>
            <person name="Albert R."/>
            <person name="Binder M."/>
            <person name="Bloem J."/>
            <person name="Labutti K."/>
            <person name="Salamov A."/>
            <person name="Andreopoulos B."/>
            <person name="Baker S."/>
            <person name="Barry K."/>
            <person name="Bills G."/>
            <person name="Bluhm B."/>
            <person name="Cannon C."/>
            <person name="Castanera R."/>
            <person name="Culley D."/>
            <person name="Daum C."/>
            <person name="Ezra D."/>
            <person name="Gonzalez J."/>
            <person name="Henrissat B."/>
            <person name="Kuo A."/>
            <person name="Liang C."/>
            <person name="Lipzen A."/>
            <person name="Lutzoni F."/>
            <person name="Magnuson J."/>
            <person name="Mondo S."/>
            <person name="Nolan M."/>
            <person name="Ohm R."/>
            <person name="Pangilinan J."/>
            <person name="Park H.-J."/>
            <person name="Ramirez L."/>
            <person name="Alfaro M."/>
            <person name="Sun H."/>
            <person name="Tritt A."/>
            <person name="Yoshinaga Y."/>
            <person name="Zwiers L.-H."/>
            <person name="Turgeon B."/>
            <person name="Goodwin S."/>
            <person name="Spatafora J."/>
            <person name="Crous P."/>
            <person name="Grigoriev I."/>
        </authorList>
    </citation>
    <scope>NUCLEOTIDE SEQUENCE</scope>
    <source>
        <strain evidence="2">CBS 260.36</strain>
    </source>
</reference>
<accession>A0A9P4J8I0</accession>
<evidence type="ECO:0000256" key="1">
    <source>
        <dbReference type="SAM" id="SignalP"/>
    </source>
</evidence>
<dbReference type="Gene3D" id="2.40.160.20">
    <property type="match status" value="1"/>
</dbReference>
<dbReference type="OrthoDB" id="5419179at2759"/>
<organism evidence="2 3">
    <name type="scientific">Myriangium duriaei CBS 260.36</name>
    <dbReference type="NCBI Taxonomy" id="1168546"/>
    <lineage>
        <taxon>Eukaryota</taxon>
        <taxon>Fungi</taxon>
        <taxon>Dikarya</taxon>
        <taxon>Ascomycota</taxon>
        <taxon>Pezizomycotina</taxon>
        <taxon>Dothideomycetes</taxon>
        <taxon>Dothideomycetidae</taxon>
        <taxon>Myriangiales</taxon>
        <taxon>Myriangiaceae</taxon>
        <taxon>Myriangium</taxon>
    </lineage>
</organism>